<dbReference type="PANTHER" id="PTHR46494">
    <property type="entry name" value="CORA FAMILY METAL ION TRANSPORTER (EUROFUNG)"/>
    <property type="match status" value="1"/>
</dbReference>
<feature type="compositionally biased region" description="Polar residues" evidence="8">
    <location>
        <begin position="9"/>
        <end position="18"/>
    </location>
</feature>
<evidence type="ECO:0000256" key="1">
    <source>
        <dbReference type="ARBA" id="ARBA00004651"/>
    </source>
</evidence>
<dbReference type="PANTHER" id="PTHR46494:SF1">
    <property type="entry name" value="CORA FAMILY METAL ION TRANSPORTER (EUROFUNG)"/>
    <property type="match status" value="1"/>
</dbReference>
<dbReference type="InterPro" id="IPR045861">
    <property type="entry name" value="CorA_cytoplasmic_dom"/>
</dbReference>
<comment type="similarity">
    <text evidence="2">Belongs to the CorA metal ion transporter (MIT) (TC 1.A.35) family.</text>
</comment>
<organism evidence="10 11">
    <name type="scientific">Ephemerocybe angulata</name>
    <dbReference type="NCBI Taxonomy" id="980116"/>
    <lineage>
        <taxon>Eukaryota</taxon>
        <taxon>Fungi</taxon>
        <taxon>Dikarya</taxon>
        <taxon>Basidiomycota</taxon>
        <taxon>Agaricomycotina</taxon>
        <taxon>Agaricomycetes</taxon>
        <taxon>Agaricomycetidae</taxon>
        <taxon>Agaricales</taxon>
        <taxon>Agaricineae</taxon>
        <taxon>Psathyrellaceae</taxon>
        <taxon>Ephemerocybe</taxon>
    </lineage>
</organism>
<evidence type="ECO:0000256" key="8">
    <source>
        <dbReference type="SAM" id="MobiDB-lite"/>
    </source>
</evidence>
<dbReference type="SUPFAM" id="SSF144083">
    <property type="entry name" value="Magnesium transport protein CorA, transmembrane region"/>
    <property type="match status" value="1"/>
</dbReference>
<keyword evidence="7 9" id="KW-0472">Membrane</keyword>
<feature type="region of interest" description="Disordered" evidence="8">
    <location>
        <begin position="1"/>
        <end position="28"/>
    </location>
</feature>
<dbReference type="Gene3D" id="1.20.58.340">
    <property type="entry name" value="Magnesium transport protein CorA, transmembrane region"/>
    <property type="match status" value="1"/>
</dbReference>
<accession>A0A8H5BGQ6</accession>
<evidence type="ECO:0000313" key="11">
    <source>
        <dbReference type="Proteomes" id="UP000541558"/>
    </source>
</evidence>
<reference evidence="10 11" key="1">
    <citation type="journal article" date="2020" name="ISME J.">
        <title>Uncovering the hidden diversity of litter-decomposition mechanisms in mushroom-forming fungi.</title>
        <authorList>
            <person name="Floudas D."/>
            <person name="Bentzer J."/>
            <person name="Ahren D."/>
            <person name="Johansson T."/>
            <person name="Persson P."/>
            <person name="Tunlid A."/>
        </authorList>
    </citation>
    <scope>NUCLEOTIDE SEQUENCE [LARGE SCALE GENOMIC DNA]</scope>
    <source>
        <strain evidence="10 11">CBS 175.51</strain>
    </source>
</reference>
<comment type="caution">
    <text evidence="10">The sequence shown here is derived from an EMBL/GenBank/DDBJ whole genome shotgun (WGS) entry which is preliminary data.</text>
</comment>
<proteinExistence type="inferred from homology"/>
<feature type="transmembrane region" description="Helical" evidence="9">
    <location>
        <begin position="488"/>
        <end position="507"/>
    </location>
</feature>
<keyword evidence="11" id="KW-1185">Reference proteome</keyword>
<dbReference type="AlphaFoldDB" id="A0A8H5BGQ6"/>
<dbReference type="InterPro" id="IPR045863">
    <property type="entry name" value="CorA_TM1_TM2"/>
</dbReference>
<evidence type="ECO:0000313" key="10">
    <source>
        <dbReference type="EMBL" id="KAF5323027.1"/>
    </source>
</evidence>
<protein>
    <submittedName>
        <fullName evidence="10">Uncharacterized protein</fullName>
    </submittedName>
</protein>
<evidence type="ECO:0000256" key="5">
    <source>
        <dbReference type="ARBA" id="ARBA00022692"/>
    </source>
</evidence>
<evidence type="ECO:0000256" key="6">
    <source>
        <dbReference type="ARBA" id="ARBA00022989"/>
    </source>
</evidence>
<evidence type="ECO:0000256" key="4">
    <source>
        <dbReference type="ARBA" id="ARBA00022475"/>
    </source>
</evidence>
<evidence type="ECO:0000256" key="3">
    <source>
        <dbReference type="ARBA" id="ARBA00022448"/>
    </source>
</evidence>
<dbReference type="SUPFAM" id="SSF143865">
    <property type="entry name" value="CorA soluble domain-like"/>
    <property type="match status" value="1"/>
</dbReference>
<dbReference type="InterPro" id="IPR002523">
    <property type="entry name" value="MgTranspt_CorA/ZnTranspt_ZntB"/>
</dbReference>
<name>A0A8H5BGQ6_9AGAR</name>
<dbReference type="Proteomes" id="UP000541558">
    <property type="component" value="Unassembled WGS sequence"/>
</dbReference>
<dbReference type="EMBL" id="JAACJK010000167">
    <property type="protein sequence ID" value="KAF5323027.1"/>
    <property type="molecule type" value="Genomic_DNA"/>
</dbReference>
<evidence type="ECO:0000256" key="9">
    <source>
        <dbReference type="SAM" id="Phobius"/>
    </source>
</evidence>
<keyword evidence="4" id="KW-1003">Cell membrane</keyword>
<evidence type="ECO:0000256" key="2">
    <source>
        <dbReference type="ARBA" id="ARBA00009765"/>
    </source>
</evidence>
<gene>
    <name evidence="10" type="ORF">D9611_009227</name>
</gene>
<dbReference type="GO" id="GO:0000287">
    <property type="term" value="F:magnesium ion binding"/>
    <property type="evidence" value="ECO:0007669"/>
    <property type="project" value="TreeGrafter"/>
</dbReference>
<comment type="subcellular location">
    <subcellularLocation>
        <location evidence="1">Cell membrane</location>
        <topology evidence="1">Multi-pass membrane protein</topology>
    </subcellularLocation>
</comment>
<sequence length="601" mass="69060">MDDVELNPVSDQSTNQIQPPSHRHAAPSAPWPWIDISDVVDPIQLASQLPPIPDECDHTTCKGCWREYPQSRFPNWTEDQVRKSKVYEAIHSYNPNHLCRIHYVDVDETGVFAEAGTHDAKNIEQTWDFVKQQKSLYIWGYRLETTLLPTIFAKENDTARVHALFIEDMSGPVLQMLGAKYNIEPFYFSSSLNWIPSRFQSAVKAGFGDHMTITLTFLRSMPLHESASHIGARSPYSFESARTLRDAPSPEALQATLANRMIDTMAPLNLVSNARMLALDLLSVHVIRQPAGSVVISFHPNQGLPTTTAPFLHERIRFAGQSVYWQKIFQRSADPTFVLLIYIWHAMYSWDQAMENLYSHICYLESQVIKTSQLHITQELHVIRAHHLHYSSLLEDFRRTIEFIRDTENPALSKMNEEDSKWSKEIMERETTNLLDEIARLEQGRRMQDRRLKNVMNLVFSSVNIEDSKRMQKMTEAAVRDSAAMKQIAYLTMIFLPASFIATVFGMNVKEMVPETLGTLPHYLETALTLTLATAWIIIAFQSKMYFQPRTPLWKRMGWPYVLLARHLKTGRHTLPVKKDESDAAADIEIKEELELGEVQK</sequence>
<dbReference type="GO" id="GO:0005886">
    <property type="term" value="C:plasma membrane"/>
    <property type="evidence" value="ECO:0007669"/>
    <property type="project" value="UniProtKB-SubCell"/>
</dbReference>
<dbReference type="OrthoDB" id="3231000at2759"/>
<feature type="transmembrane region" description="Helical" evidence="9">
    <location>
        <begin position="527"/>
        <end position="547"/>
    </location>
</feature>
<dbReference type="Pfam" id="PF01544">
    <property type="entry name" value="CorA"/>
    <property type="match status" value="1"/>
</dbReference>
<keyword evidence="6 9" id="KW-1133">Transmembrane helix</keyword>
<dbReference type="GO" id="GO:0015087">
    <property type="term" value="F:cobalt ion transmembrane transporter activity"/>
    <property type="evidence" value="ECO:0007669"/>
    <property type="project" value="TreeGrafter"/>
</dbReference>
<dbReference type="GO" id="GO:0015095">
    <property type="term" value="F:magnesium ion transmembrane transporter activity"/>
    <property type="evidence" value="ECO:0007669"/>
    <property type="project" value="TreeGrafter"/>
</dbReference>
<evidence type="ECO:0000256" key="7">
    <source>
        <dbReference type="ARBA" id="ARBA00023136"/>
    </source>
</evidence>
<keyword evidence="3" id="KW-0813">Transport</keyword>
<dbReference type="GO" id="GO:0050897">
    <property type="term" value="F:cobalt ion binding"/>
    <property type="evidence" value="ECO:0007669"/>
    <property type="project" value="TreeGrafter"/>
</dbReference>
<keyword evidence="5 9" id="KW-0812">Transmembrane</keyword>